<dbReference type="GO" id="GO:0004497">
    <property type="term" value="F:monooxygenase activity"/>
    <property type="evidence" value="ECO:0007669"/>
    <property type="project" value="UniProtKB-KW"/>
</dbReference>
<keyword evidence="1 6" id="KW-0285">Flavoprotein</keyword>
<evidence type="ECO:0000256" key="5">
    <source>
        <dbReference type="ARBA" id="ARBA00033748"/>
    </source>
</evidence>
<keyword evidence="2 6" id="KW-0288">FMN</keyword>
<dbReference type="PANTHER" id="PTHR30011:SF16">
    <property type="entry name" value="C2H2 FINGER DOMAIN TRANSCRIPTION FACTOR (EUROFUNG)-RELATED"/>
    <property type="match status" value="1"/>
</dbReference>
<dbReference type="SUPFAM" id="SSF51679">
    <property type="entry name" value="Bacterial luciferase-like"/>
    <property type="match status" value="1"/>
</dbReference>
<dbReference type="Proteomes" id="UP000325684">
    <property type="component" value="Unassembled WGS sequence"/>
</dbReference>
<evidence type="ECO:0000256" key="1">
    <source>
        <dbReference type="ARBA" id="ARBA00022630"/>
    </source>
</evidence>
<dbReference type="AlphaFoldDB" id="A0A5N3P6Z8"/>
<comment type="similarity">
    <text evidence="5">Belongs to the NtaA/SnaA/DszA monooxygenase family.</text>
</comment>
<feature type="domain" description="Luciferase-like" evidence="7">
    <location>
        <begin position="39"/>
        <end position="392"/>
    </location>
</feature>
<keyword evidence="3 8" id="KW-0560">Oxidoreductase</keyword>
<evidence type="ECO:0000259" key="7">
    <source>
        <dbReference type="Pfam" id="PF00296"/>
    </source>
</evidence>
<evidence type="ECO:0000256" key="4">
    <source>
        <dbReference type="ARBA" id="ARBA00023033"/>
    </source>
</evidence>
<name>A0A5N3P6Z8_9HYPH</name>
<reference evidence="8 9" key="1">
    <citation type="journal article" date="2019" name="Microorganisms">
        <title>Genome Insights into the Novel Species Microvirga brassicacearum, a Rapeseed Endophyte with Biotechnological Potential.</title>
        <authorList>
            <person name="Jimenez-Gomez A."/>
            <person name="Saati-Santamaria Z."/>
            <person name="Igual J.M."/>
            <person name="Rivas R."/>
            <person name="Mateos P.F."/>
            <person name="Garcia-Fraile P."/>
        </authorList>
    </citation>
    <scope>NUCLEOTIDE SEQUENCE [LARGE SCALE GENOMIC DNA]</scope>
    <source>
        <strain evidence="8 9">CDVBN77</strain>
    </source>
</reference>
<accession>A0A5N3P6Z8</accession>
<dbReference type="EC" id="1.14.-.-" evidence="8"/>
<feature type="binding site" evidence="6">
    <location>
        <position position="157"/>
    </location>
    <ligand>
        <name>FMN</name>
        <dbReference type="ChEBI" id="CHEBI:58210"/>
    </ligand>
</feature>
<dbReference type="GO" id="GO:0016705">
    <property type="term" value="F:oxidoreductase activity, acting on paired donors, with incorporation or reduction of molecular oxygen"/>
    <property type="evidence" value="ECO:0007669"/>
    <property type="project" value="InterPro"/>
</dbReference>
<dbReference type="InterPro" id="IPR016215">
    <property type="entry name" value="NTA_MOA"/>
</dbReference>
<evidence type="ECO:0000256" key="6">
    <source>
        <dbReference type="PIRSR" id="PIRSR000337-1"/>
    </source>
</evidence>
<keyword evidence="9" id="KW-1185">Reference proteome</keyword>
<feature type="binding site" evidence="6">
    <location>
        <position position="228"/>
    </location>
    <ligand>
        <name>FMN</name>
        <dbReference type="ChEBI" id="CHEBI:58210"/>
    </ligand>
</feature>
<dbReference type="PIRSF" id="PIRSF000337">
    <property type="entry name" value="NTA_MOA"/>
    <property type="match status" value="1"/>
</dbReference>
<dbReference type="PANTHER" id="PTHR30011">
    <property type="entry name" value="ALKANESULFONATE MONOOXYGENASE-RELATED"/>
    <property type="match status" value="1"/>
</dbReference>
<protein>
    <submittedName>
        <fullName evidence="8">NtaA/DmoA family FMN-dependent monooxygenase</fullName>
        <ecNumber evidence="8">1.14.-.-</ecNumber>
    </submittedName>
</protein>
<evidence type="ECO:0000313" key="8">
    <source>
        <dbReference type="EMBL" id="KAB0265502.1"/>
    </source>
</evidence>
<evidence type="ECO:0000313" key="9">
    <source>
        <dbReference type="Proteomes" id="UP000325684"/>
    </source>
</evidence>
<organism evidence="8 9">
    <name type="scientific">Microvirga brassicacearum</name>
    <dbReference type="NCBI Taxonomy" id="2580413"/>
    <lineage>
        <taxon>Bacteria</taxon>
        <taxon>Pseudomonadati</taxon>
        <taxon>Pseudomonadota</taxon>
        <taxon>Alphaproteobacteria</taxon>
        <taxon>Hyphomicrobiales</taxon>
        <taxon>Methylobacteriaceae</taxon>
        <taxon>Microvirga</taxon>
    </lineage>
</organism>
<sequence>MPRHMMLAGYILVPGSHFGGMWRHPYSETDFCDRAVYENVARTLERGCFDVAFVPESLSVPTGPKGDHDALLKYGAVGAVRHDPSHLVAPMIAATRHLGFTITLSTTYMEPYHLARIFGTLDHFSEGRIAWNVVTSAGESNAYNFGHHPVLDHAQLYDRADEVVDVCTRLWTSWDKDAIVRDQASGLYAHPDKIHRLDHEGAYFKVRGPLSLPRGPGAGPVLMVAGVSPRGRDFAARWADVVFAIQSDADGMRELRRDIRARAARFGRADTPIKLLAAVQPIIGETTEIAQARAAYLDRLIHPEMARAFFSAMLGMDLASYDLATPIEEVLRAEDGRTAVDAGAARPWLQRVVDERPDHTWTLGEVAAKLSQSSSTPRLIGTASEIADQLEQLFVSEACDGFVVTPTHFPGSFEEFTRAVVPELQRRGLMRTKYRHDGFRSEIGVDTRSA</sequence>
<dbReference type="NCBIfam" id="TIGR03860">
    <property type="entry name" value="FMN_nitrolo"/>
    <property type="match status" value="1"/>
</dbReference>
<evidence type="ECO:0000256" key="3">
    <source>
        <dbReference type="ARBA" id="ARBA00023002"/>
    </source>
</evidence>
<dbReference type="Gene3D" id="3.20.20.30">
    <property type="entry name" value="Luciferase-like domain"/>
    <property type="match status" value="1"/>
</dbReference>
<dbReference type="InterPro" id="IPR011251">
    <property type="entry name" value="Luciferase-like_dom"/>
</dbReference>
<gene>
    <name evidence="8" type="ORF">FEZ63_18650</name>
</gene>
<dbReference type="Pfam" id="PF00296">
    <property type="entry name" value="Bac_luciferase"/>
    <property type="match status" value="1"/>
</dbReference>
<dbReference type="InterPro" id="IPR036661">
    <property type="entry name" value="Luciferase-like_sf"/>
</dbReference>
<keyword evidence="4 8" id="KW-0503">Monooxygenase</keyword>
<feature type="binding site" evidence="6">
    <location>
        <position position="153"/>
    </location>
    <ligand>
        <name>FMN</name>
        <dbReference type="ChEBI" id="CHEBI:58210"/>
    </ligand>
</feature>
<dbReference type="EMBL" id="VCMV01000035">
    <property type="protein sequence ID" value="KAB0265502.1"/>
    <property type="molecule type" value="Genomic_DNA"/>
</dbReference>
<dbReference type="InterPro" id="IPR051260">
    <property type="entry name" value="Diverse_substr_monoxygenases"/>
</dbReference>
<evidence type="ECO:0000256" key="2">
    <source>
        <dbReference type="ARBA" id="ARBA00022643"/>
    </source>
</evidence>
<comment type="caution">
    <text evidence="8">The sequence shown here is derived from an EMBL/GenBank/DDBJ whole genome shotgun (WGS) entry which is preliminary data.</text>
</comment>
<dbReference type="CDD" id="cd01095">
    <property type="entry name" value="Nitrilotriacetate_monoxgenase"/>
    <property type="match status" value="1"/>
</dbReference>
<feature type="binding site" evidence="6">
    <location>
        <position position="103"/>
    </location>
    <ligand>
        <name>FMN</name>
        <dbReference type="ChEBI" id="CHEBI:58210"/>
    </ligand>
</feature>
<proteinExistence type="inferred from homology"/>
<dbReference type="OrthoDB" id="9779442at2"/>